<dbReference type="PANTHER" id="PTHR13914:SF0">
    <property type="entry name" value="PROLINE DEHYDROGENASE 1, MITOCHONDRIAL"/>
    <property type="match status" value="1"/>
</dbReference>
<evidence type="ECO:0000256" key="3">
    <source>
        <dbReference type="ARBA" id="ARBA00022630"/>
    </source>
</evidence>
<evidence type="ECO:0000256" key="6">
    <source>
        <dbReference type="ARBA" id="ARBA00023002"/>
    </source>
</evidence>
<dbReference type="InterPro" id="IPR002872">
    <property type="entry name" value="Proline_DH_dom"/>
</dbReference>
<evidence type="ECO:0000256" key="7">
    <source>
        <dbReference type="ARBA" id="ARBA00023062"/>
    </source>
</evidence>
<evidence type="ECO:0000313" key="12">
    <source>
        <dbReference type="EMBL" id="ALC84276.1"/>
    </source>
</evidence>
<evidence type="ECO:0000256" key="10">
    <source>
        <dbReference type="PIRSR" id="PIRSR000196-2"/>
    </source>
</evidence>
<evidence type="ECO:0000256" key="2">
    <source>
        <dbReference type="ARBA" id="ARBA00012695"/>
    </source>
</evidence>
<dbReference type="PATRIC" id="fig|1441095.3.peg.3515"/>
<dbReference type="UniPathway" id="UPA00261">
    <property type="reaction ID" value="UER00373"/>
</dbReference>
<evidence type="ECO:0000313" key="13">
    <source>
        <dbReference type="Proteomes" id="UP000067625"/>
    </source>
</evidence>
<dbReference type="InterPro" id="IPR029041">
    <property type="entry name" value="FAD-linked_oxidoreductase-like"/>
</dbReference>
<comment type="catalytic activity">
    <reaction evidence="8">
        <text>L-proline + a quinone = (S)-1-pyrroline-5-carboxylate + a quinol + H(+)</text>
        <dbReference type="Rhea" id="RHEA:23784"/>
        <dbReference type="ChEBI" id="CHEBI:15378"/>
        <dbReference type="ChEBI" id="CHEBI:17388"/>
        <dbReference type="ChEBI" id="CHEBI:24646"/>
        <dbReference type="ChEBI" id="CHEBI:60039"/>
        <dbReference type="ChEBI" id="CHEBI:132124"/>
        <dbReference type="EC" id="1.5.5.2"/>
    </reaction>
</comment>
<reference evidence="12 13" key="2">
    <citation type="journal article" date="2016" name="Int. J. Syst. Evol. Microbiol.">
        <title>Bacillus gobiensis sp. nov., isolated from a soil sample.</title>
        <authorList>
            <person name="Liu B."/>
            <person name="Liu G.H."/>
            <person name="Cetin S."/>
            <person name="Schumann P."/>
            <person name="Pan Z.Z."/>
            <person name="Chen Q.Q."/>
        </authorList>
    </citation>
    <scope>NUCLEOTIDE SEQUENCE [LARGE SCALE GENOMIC DNA]</scope>
    <source>
        <strain evidence="12 13">FJAT-4402</strain>
    </source>
</reference>
<reference evidence="13" key="1">
    <citation type="submission" date="2015-08" db="EMBL/GenBank/DDBJ databases">
        <title>Genome sequencing project for genomic taxonomy and phylogenomics of Bacillus-like bacteria.</title>
        <authorList>
            <person name="Liu B."/>
            <person name="Wang J."/>
            <person name="Zhu Y."/>
            <person name="Liu G."/>
            <person name="Chen Q."/>
            <person name="Chen Z."/>
            <person name="Lan J."/>
            <person name="Che J."/>
            <person name="Ge C."/>
            <person name="Shi H."/>
            <person name="Pan Z."/>
            <person name="Liu X."/>
        </authorList>
    </citation>
    <scope>NUCLEOTIDE SEQUENCE [LARGE SCALE GENOMIC DNA]</scope>
    <source>
        <strain evidence="13">FJAT-4402</strain>
    </source>
</reference>
<keyword evidence="6" id="KW-0560">Oxidoreductase</keyword>
<dbReference type="Gene3D" id="3.20.20.220">
    <property type="match status" value="1"/>
</dbReference>
<feature type="binding site" evidence="9">
    <location>
        <position position="287"/>
    </location>
    <ligand>
        <name>substrate</name>
    </ligand>
</feature>
<dbReference type="PANTHER" id="PTHR13914">
    <property type="entry name" value="PROLINE OXIDASE"/>
    <property type="match status" value="1"/>
</dbReference>
<gene>
    <name evidence="12" type="ORF">AM592_15935</name>
</gene>
<feature type="binding site" evidence="10">
    <location>
        <position position="199"/>
    </location>
    <ligand>
        <name>FAD</name>
        <dbReference type="ChEBI" id="CHEBI:57692"/>
    </ligand>
</feature>
<evidence type="ECO:0000256" key="5">
    <source>
        <dbReference type="ARBA" id="ARBA00022827"/>
    </source>
</evidence>
<dbReference type="STRING" id="1441095.AM592_15935"/>
<dbReference type="GO" id="GO:0000166">
    <property type="term" value="F:nucleotide binding"/>
    <property type="evidence" value="ECO:0007669"/>
    <property type="project" value="UniProtKB-KW"/>
</dbReference>
<accession>A0A0M3RB36</accession>
<evidence type="ECO:0000256" key="4">
    <source>
        <dbReference type="ARBA" id="ARBA00022741"/>
    </source>
</evidence>
<feature type="binding site" evidence="10">
    <location>
        <position position="161"/>
    </location>
    <ligand>
        <name>FAD</name>
        <dbReference type="ChEBI" id="CHEBI:57692"/>
    </ligand>
</feature>
<dbReference type="GO" id="GO:0004657">
    <property type="term" value="F:proline dehydrogenase activity"/>
    <property type="evidence" value="ECO:0007669"/>
    <property type="project" value="UniProtKB-EC"/>
</dbReference>
<evidence type="ECO:0000256" key="9">
    <source>
        <dbReference type="PIRSR" id="PIRSR000196-1"/>
    </source>
</evidence>
<feature type="domain" description="Proline dehydrogenase" evidence="11">
    <location>
        <begin position="47"/>
        <end position="296"/>
    </location>
</feature>
<dbReference type="AlphaFoldDB" id="A0A0M3RB36"/>
<keyword evidence="3" id="KW-0285">Flavoprotein</keyword>
<dbReference type="InterPro" id="IPR015659">
    <property type="entry name" value="Proline_oxidase"/>
</dbReference>
<feature type="binding site" evidence="10">
    <location>
        <position position="133"/>
    </location>
    <ligand>
        <name>FAD</name>
        <dbReference type="ChEBI" id="CHEBI:57692"/>
    </ligand>
</feature>
<comment type="cofactor">
    <cofactor evidence="10">
        <name>FAD</name>
        <dbReference type="ChEBI" id="CHEBI:57692"/>
    </cofactor>
    <text evidence="10">Binds 1 FAD per subunit.</text>
</comment>
<keyword evidence="4 10" id="KW-0547">Nucleotide-binding</keyword>
<keyword evidence="13" id="KW-1185">Reference proteome</keyword>
<organism evidence="12 13">
    <name type="scientific">Bacillus gobiensis</name>
    <dbReference type="NCBI Taxonomy" id="1441095"/>
    <lineage>
        <taxon>Bacteria</taxon>
        <taxon>Bacillati</taxon>
        <taxon>Bacillota</taxon>
        <taxon>Bacilli</taxon>
        <taxon>Bacillales</taxon>
        <taxon>Bacillaceae</taxon>
        <taxon>Bacillus</taxon>
    </lineage>
</organism>
<dbReference type="SUPFAM" id="SSF51730">
    <property type="entry name" value="FAD-linked oxidoreductase"/>
    <property type="match status" value="1"/>
</dbReference>
<dbReference type="PIRSF" id="PIRSF000196">
    <property type="entry name" value="Pro_dehydrog"/>
    <property type="match status" value="1"/>
</dbReference>
<feature type="binding site" evidence="9">
    <location>
        <position position="98"/>
    </location>
    <ligand>
        <name>substrate</name>
    </ligand>
</feature>
<proteinExistence type="predicted"/>
<evidence type="ECO:0000256" key="8">
    <source>
        <dbReference type="ARBA" id="ARBA00048779"/>
    </source>
</evidence>
<comment type="pathway">
    <text evidence="1">Amino-acid degradation; L-proline degradation into L-glutamate; L-glutamate from L-proline: step 1/2.</text>
</comment>
<feature type="binding site" evidence="9">
    <location>
        <position position="286"/>
    </location>
    <ligand>
        <name>substrate</name>
    </ligand>
</feature>
<dbReference type="RefSeq" id="WP_053606138.1">
    <property type="nucleotide sequence ID" value="NZ_CP012600.1"/>
</dbReference>
<dbReference type="GO" id="GO:0010133">
    <property type="term" value="P:L-proline catabolic process to L-glutamate"/>
    <property type="evidence" value="ECO:0007669"/>
    <property type="project" value="UniProtKB-UniPathway"/>
</dbReference>
<feature type="binding site" evidence="10">
    <location>
        <begin position="185"/>
        <end position="187"/>
    </location>
    <ligand>
        <name>FAD</name>
        <dbReference type="ChEBI" id="CHEBI:57692"/>
    </ligand>
</feature>
<dbReference type="Proteomes" id="UP000067625">
    <property type="component" value="Chromosome"/>
</dbReference>
<feature type="binding site" evidence="10">
    <location>
        <begin position="224"/>
        <end position="225"/>
    </location>
    <ligand>
        <name>FAD</name>
        <dbReference type="ChEBI" id="CHEBI:57692"/>
    </ligand>
</feature>
<sequence>MELVTRDFFLFLSKNNVMNRMAKNWGIGFVRGKMIGGNNFNESLVYIKKLNDQGMTATVDHLGEFVGSSEVARERAEEVIHTIETIARENVNAQVSLKMTSLGLDIDEKLVRENMTRILETAEKHQIMVTIDMEDEARCQKTLDIFKEFRLRYSNVSTVIQAYLYRSESDLDELNPLRPFLRLVKGAYKESPKVAFPDKSDVDQNYKTLIRKQLLSGNYTAIATHDDHMIAYAKQLAKDNQIPASQFEFQMLYGMRNATQQALVKDGYNVRVYVPYGDDWYGYFMRRLAERPANIAFAFKGMTKK</sequence>
<evidence type="ECO:0000259" key="11">
    <source>
        <dbReference type="Pfam" id="PF01619"/>
    </source>
</evidence>
<dbReference type="Pfam" id="PF01619">
    <property type="entry name" value="Pro_dh"/>
    <property type="match status" value="1"/>
</dbReference>
<dbReference type="EMBL" id="CP012600">
    <property type="protein sequence ID" value="ALC84276.1"/>
    <property type="molecule type" value="Genomic_DNA"/>
</dbReference>
<dbReference type="EC" id="1.5.5.2" evidence="2"/>
<dbReference type="InterPro" id="IPR008219">
    <property type="entry name" value="PRODH_bac_arc"/>
</dbReference>
<protein>
    <recommendedName>
        <fullName evidence="2">proline dehydrogenase</fullName>
        <ecNumber evidence="2">1.5.5.2</ecNumber>
    </recommendedName>
</protein>
<name>A0A0M3RB36_9BACI</name>
<keyword evidence="5 10" id="KW-0274">FAD</keyword>
<evidence type="ECO:0000256" key="1">
    <source>
        <dbReference type="ARBA" id="ARBA00004739"/>
    </source>
</evidence>
<dbReference type="OrthoDB" id="9773461at2"/>
<keyword evidence="7" id="KW-0642">Proline metabolism</keyword>